<dbReference type="Proteomes" id="UP000664405">
    <property type="component" value="Unassembled WGS sequence"/>
</dbReference>
<dbReference type="Pfam" id="PF12852">
    <property type="entry name" value="Cupin_6"/>
    <property type="match status" value="1"/>
</dbReference>
<dbReference type="PROSITE" id="PS01124">
    <property type="entry name" value="HTH_ARAC_FAMILY_2"/>
    <property type="match status" value="1"/>
</dbReference>
<dbReference type="RefSeq" id="WP_206927752.1">
    <property type="nucleotide sequence ID" value="NZ_JAEKJW010000002.1"/>
</dbReference>
<sequence length="380" mass="41805">MQPDVLSDVCSNLRLRSDFYFTAEMQGAFCVRVPAEGARIRFHLVLAGGCRLLFEDRDLALDLGPGDLVLVPNGKAHILADAQQKTGPANVMPVDLATAMAHGFDPQTGILRNRKKVPNPAPGDMDEQMVRQMYGQMHGQMDGPTQEPTHGQDADMRMLCGFCAFDEAIRHPGLALIDDHVVLRGADRRQSLQQPPYELPHEAPHGPPDELPHDAAHGAVLAAITDLATSRRPGWQAALARLMEVVVLEILGSQLGKDDLPPGVLAGLADPRISRALTVMHRNPEQDWNAESLARHAGMSRTRFVVRFGACVGVPPMQYLQDWRMIRARTMLRDTNLSMDEVALRCGYQSMPAFSRRFKARFGEGPGGYRRGLRKQSGAG</sequence>
<dbReference type="InterPro" id="IPR050204">
    <property type="entry name" value="AraC_XylS_family_regulators"/>
</dbReference>
<accession>A0A8I1SK41</accession>
<organism evidence="5 6">
    <name type="scientific">Thalassospira povalilytica</name>
    <dbReference type="NCBI Taxonomy" id="732237"/>
    <lineage>
        <taxon>Bacteria</taxon>
        <taxon>Pseudomonadati</taxon>
        <taxon>Pseudomonadota</taxon>
        <taxon>Alphaproteobacteria</taxon>
        <taxon>Rhodospirillales</taxon>
        <taxon>Thalassospiraceae</taxon>
        <taxon>Thalassospira</taxon>
    </lineage>
</organism>
<feature type="domain" description="HTH araC/xylS-type" evidence="4">
    <location>
        <begin position="274"/>
        <end position="372"/>
    </location>
</feature>
<dbReference type="InterPro" id="IPR009057">
    <property type="entry name" value="Homeodomain-like_sf"/>
</dbReference>
<dbReference type="GO" id="GO:0003700">
    <property type="term" value="F:DNA-binding transcription factor activity"/>
    <property type="evidence" value="ECO:0007669"/>
    <property type="project" value="InterPro"/>
</dbReference>
<dbReference type="Pfam" id="PF12833">
    <property type="entry name" value="HTH_18"/>
    <property type="match status" value="1"/>
</dbReference>
<dbReference type="GO" id="GO:0043565">
    <property type="term" value="F:sequence-specific DNA binding"/>
    <property type="evidence" value="ECO:0007669"/>
    <property type="project" value="InterPro"/>
</dbReference>
<dbReference type="EMBL" id="JAEKJW010000002">
    <property type="protein sequence ID" value="MBN8197633.1"/>
    <property type="molecule type" value="Genomic_DNA"/>
</dbReference>
<gene>
    <name evidence="5" type="ORF">JF547_14295</name>
</gene>
<keyword evidence="1" id="KW-0805">Transcription regulation</keyword>
<dbReference type="InterPro" id="IPR032783">
    <property type="entry name" value="AraC_lig"/>
</dbReference>
<keyword evidence="3" id="KW-0804">Transcription</keyword>
<evidence type="ECO:0000256" key="2">
    <source>
        <dbReference type="ARBA" id="ARBA00023125"/>
    </source>
</evidence>
<dbReference type="PANTHER" id="PTHR46796">
    <property type="entry name" value="HTH-TYPE TRANSCRIPTIONAL ACTIVATOR RHAS-RELATED"/>
    <property type="match status" value="1"/>
</dbReference>
<dbReference type="Gene3D" id="1.10.10.60">
    <property type="entry name" value="Homeodomain-like"/>
    <property type="match status" value="2"/>
</dbReference>
<evidence type="ECO:0000313" key="6">
    <source>
        <dbReference type="Proteomes" id="UP000664405"/>
    </source>
</evidence>
<proteinExistence type="predicted"/>
<dbReference type="PANTHER" id="PTHR46796:SF7">
    <property type="entry name" value="ARAC FAMILY TRANSCRIPTIONAL REGULATOR"/>
    <property type="match status" value="1"/>
</dbReference>
<evidence type="ECO:0000259" key="4">
    <source>
        <dbReference type="PROSITE" id="PS01124"/>
    </source>
</evidence>
<evidence type="ECO:0000256" key="1">
    <source>
        <dbReference type="ARBA" id="ARBA00023015"/>
    </source>
</evidence>
<comment type="caution">
    <text evidence="5">The sequence shown here is derived from an EMBL/GenBank/DDBJ whole genome shotgun (WGS) entry which is preliminary data.</text>
</comment>
<dbReference type="SUPFAM" id="SSF46689">
    <property type="entry name" value="Homeodomain-like"/>
    <property type="match status" value="2"/>
</dbReference>
<evidence type="ECO:0000313" key="5">
    <source>
        <dbReference type="EMBL" id="MBN8197633.1"/>
    </source>
</evidence>
<evidence type="ECO:0000256" key="3">
    <source>
        <dbReference type="ARBA" id="ARBA00023163"/>
    </source>
</evidence>
<keyword evidence="2" id="KW-0238">DNA-binding</keyword>
<protein>
    <submittedName>
        <fullName evidence="5">AraC family transcriptional regulator</fullName>
    </submittedName>
</protein>
<name>A0A8I1SK41_9PROT</name>
<dbReference type="AlphaFoldDB" id="A0A8I1SK41"/>
<reference evidence="5" key="1">
    <citation type="submission" date="2020-12" db="EMBL/GenBank/DDBJ databases">
        <title>Oil enriched cultivation method for isolating marine PHA-producing bacteria.</title>
        <authorList>
            <person name="Zheng W."/>
            <person name="Yu S."/>
            <person name="Huang Y."/>
        </authorList>
    </citation>
    <scope>NUCLEOTIDE SEQUENCE</scope>
    <source>
        <strain evidence="5">SY-2-3</strain>
    </source>
</reference>
<dbReference type="InterPro" id="IPR018060">
    <property type="entry name" value="HTH_AraC"/>
</dbReference>
<dbReference type="SMART" id="SM00342">
    <property type="entry name" value="HTH_ARAC"/>
    <property type="match status" value="1"/>
</dbReference>